<gene>
    <name evidence="5" type="ORF">LCGC14_2435140</name>
</gene>
<dbReference type="GO" id="GO:0016020">
    <property type="term" value="C:membrane"/>
    <property type="evidence" value="ECO:0007669"/>
    <property type="project" value="InterPro"/>
</dbReference>
<feature type="non-terminal residue" evidence="5">
    <location>
        <position position="439"/>
    </location>
</feature>
<dbReference type="PANTHER" id="PTHR32089:SF112">
    <property type="entry name" value="LYSOZYME-LIKE PROTEIN-RELATED"/>
    <property type="match status" value="1"/>
</dbReference>
<comment type="caution">
    <text evidence="5">The sequence shown here is derived from an EMBL/GenBank/DDBJ whole genome shotgun (WGS) entry which is preliminary data.</text>
</comment>
<evidence type="ECO:0000259" key="4">
    <source>
        <dbReference type="PROSITE" id="PS50111"/>
    </source>
</evidence>
<evidence type="ECO:0000256" key="2">
    <source>
        <dbReference type="ARBA" id="ARBA00029447"/>
    </source>
</evidence>
<dbReference type="GO" id="GO:0007165">
    <property type="term" value="P:signal transduction"/>
    <property type="evidence" value="ECO:0007669"/>
    <property type="project" value="UniProtKB-KW"/>
</dbReference>
<dbReference type="EMBL" id="LAZR01037337">
    <property type="protein sequence ID" value="KKL22468.1"/>
    <property type="molecule type" value="Genomic_DNA"/>
</dbReference>
<keyword evidence="3" id="KW-1133">Transmembrane helix</keyword>
<dbReference type="InterPro" id="IPR004089">
    <property type="entry name" value="MCPsignal_dom"/>
</dbReference>
<evidence type="ECO:0000256" key="3">
    <source>
        <dbReference type="SAM" id="Phobius"/>
    </source>
</evidence>
<protein>
    <recommendedName>
        <fullName evidence="4">Methyl-accepting transducer domain-containing protein</fullName>
    </recommendedName>
</protein>
<keyword evidence="1" id="KW-0807">Transducer</keyword>
<accession>A0A0F9EEP5</accession>
<evidence type="ECO:0000256" key="1">
    <source>
        <dbReference type="ARBA" id="ARBA00023224"/>
    </source>
</evidence>
<keyword evidence="3" id="KW-0472">Membrane</keyword>
<dbReference type="PROSITE" id="PS50111">
    <property type="entry name" value="CHEMOTAXIS_TRANSDUC_2"/>
    <property type="match status" value="1"/>
</dbReference>
<organism evidence="5">
    <name type="scientific">marine sediment metagenome</name>
    <dbReference type="NCBI Taxonomy" id="412755"/>
    <lineage>
        <taxon>unclassified sequences</taxon>
        <taxon>metagenomes</taxon>
        <taxon>ecological metagenomes</taxon>
    </lineage>
</organism>
<dbReference type="PRINTS" id="PR00260">
    <property type="entry name" value="CHEMTRNSDUCR"/>
</dbReference>
<feature type="transmembrane region" description="Helical" evidence="3">
    <location>
        <begin position="295"/>
        <end position="317"/>
    </location>
</feature>
<dbReference type="Gene3D" id="1.10.287.950">
    <property type="entry name" value="Methyl-accepting chemotaxis protein"/>
    <property type="match status" value="1"/>
</dbReference>
<sequence>MNIRRRMSRGFGLLIGLCAIIGITSIIQISSLNSSITDLTQHKMVTIESSMEIKFDLKNMKEIITQYEEGDISGSIDDFNESYNAAIDNLNILRRLNPQISVEIAAIIESVGSIYNATMDSTDGIFFLLSSYWNIMSEINTEIDEAKIEINSLISQQNETSMILNAADVKSYLNDQIIIILEFYTEKSASERFSMRVKYNTLVNKFQNNLQSITDSPNGVNKALATNISIWHSTIFNPLINIGIDSLIPKLDLLLEKKTHFNYQDYLIEYYLEQIQPTINNEVANSIEQARFTSISSFIIVIILLIITTSIGIAIAVPTTKGIANVNERMDKIIKSGSEASINVANIAIELAASANEVNAASEEISSSTRQVAAESEDVIQSSNSIKNIIDFIINVSEQTNLLALNASIEAGRAGSYGKGFAVVADEVRKLADEIKIAV</sequence>
<evidence type="ECO:0000313" key="5">
    <source>
        <dbReference type="EMBL" id="KKL22468.1"/>
    </source>
</evidence>
<reference evidence="5" key="1">
    <citation type="journal article" date="2015" name="Nature">
        <title>Complex archaea that bridge the gap between prokaryotes and eukaryotes.</title>
        <authorList>
            <person name="Spang A."/>
            <person name="Saw J.H."/>
            <person name="Jorgensen S.L."/>
            <person name="Zaremba-Niedzwiedzka K."/>
            <person name="Martijn J."/>
            <person name="Lind A.E."/>
            <person name="van Eijk R."/>
            <person name="Schleper C."/>
            <person name="Guy L."/>
            <person name="Ettema T.J."/>
        </authorList>
    </citation>
    <scope>NUCLEOTIDE SEQUENCE</scope>
</reference>
<dbReference type="InterPro" id="IPR004090">
    <property type="entry name" value="Chemotax_Me-accpt_rcpt"/>
</dbReference>
<dbReference type="Pfam" id="PF00015">
    <property type="entry name" value="MCPsignal"/>
    <property type="match status" value="1"/>
</dbReference>
<dbReference type="AlphaFoldDB" id="A0A0F9EEP5"/>
<dbReference type="GO" id="GO:0004888">
    <property type="term" value="F:transmembrane signaling receptor activity"/>
    <property type="evidence" value="ECO:0007669"/>
    <property type="project" value="InterPro"/>
</dbReference>
<dbReference type="SUPFAM" id="SSF58104">
    <property type="entry name" value="Methyl-accepting chemotaxis protein (MCP) signaling domain"/>
    <property type="match status" value="1"/>
</dbReference>
<name>A0A0F9EEP5_9ZZZZ</name>
<feature type="domain" description="Methyl-accepting transducer" evidence="4">
    <location>
        <begin position="343"/>
        <end position="439"/>
    </location>
</feature>
<keyword evidence="3" id="KW-0812">Transmembrane</keyword>
<dbReference type="PANTHER" id="PTHR32089">
    <property type="entry name" value="METHYL-ACCEPTING CHEMOTAXIS PROTEIN MCPB"/>
    <property type="match status" value="1"/>
</dbReference>
<dbReference type="GO" id="GO:0006935">
    <property type="term" value="P:chemotaxis"/>
    <property type="evidence" value="ECO:0007669"/>
    <property type="project" value="InterPro"/>
</dbReference>
<comment type="similarity">
    <text evidence="2">Belongs to the methyl-accepting chemotaxis (MCP) protein family.</text>
</comment>
<proteinExistence type="inferred from homology"/>